<feature type="transmembrane region" description="Helical" evidence="5">
    <location>
        <begin position="424"/>
        <end position="450"/>
    </location>
</feature>
<dbReference type="CDD" id="cd14792">
    <property type="entry name" value="GH27"/>
    <property type="match status" value="1"/>
</dbReference>
<organism evidence="7 8">
    <name type="scientific">Trichuris muris</name>
    <name type="common">Mouse whipworm</name>
    <dbReference type="NCBI Taxonomy" id="70415"/>
    <lineage>
        <taxon>Eukaryota</taxon>
        <taxon>Metazoa</taxon>
        <taxon>Ecdysozoa</taxon>
        <taxon>Nematoda</taxon>
        <taxon>Enoplea</taxon>
        <taxon>Dorylaimia</taxon>
        <taxon>Trichinellida</taxon>
        <taxon>Trichuridae</taxon>
        <taxon>Trichuris</taxon>
    </lineage>
</organism>
<dbReference type="EC" id="3.2.1.-" evidence="4"/>
<proteinExistence type="inferred from homology"/>
<keyword evidence="2 4" id="KW-0378">Hydrolase</keyword>
<dbReference type="PROSITE" id="PS00512">
    <property type="entry name" value="ALPHA_GALACTOSIDASE"/>
    <property type="match status" value="1"/>
</dbReference>
<dbReference type="FunFam" id="3.20.20.70:FF:000197">
    <property type="entry name" value="Alpha-galactosidase"/>
    <property type="match status" value="1"/>
</dbReference>
<sequence length="461" mass="52729">MDFGIALVLSLIVRVVLSADFAKKPPMGWIPWAHFKCETNCLMFPNKCISEKLFLDMAERLVADGYRDVGYTYLNLDDCWENEYRDSTGNLMAKAIRFPKGIPWLVQRVHELGLKFGIYSNIGRRTCQGFPGSRDHIAQDVETFVSWKIDMLKMDGCFTDTKEFPMLYSQLAEKLNSSGRSILLSCSWPYYVWEQGILPPYDNISKICHMWRNFHDVQTNWQSVQSIIDFYDEQEATLSYYHGPGHWNDPDMLVIGSENLTPDQSRAQMAIWCLRSAPLFMSNDLRAIKPVYRDILLNRHLIAMDQDPLGAMGKRAISVNGVTVYVKPMLPLYDQDKCPSWGIVFFNRDIASMKLVKTSLNELGIHCPGIFAVTDLFLDKSVGLYDSKRPITVNVPPTGVVVLKATVRYKPFTATQIQESPSKLVFYLILIVILIVLFKFSHTCFSFIGIPATARRYCRIL</sequence>
<dbReference type="InterPro" id="IPR017853">
    <property type="entry name" value="GH"/>
</dbReference>
<dbReference type="GO" id="GO:0005737">
    <property type="term" value="C:cytoplasm"/>
    <property type="evidence" value="ECO:0007669"/>
    <property type="project" value="TreeGrafter"/>
</dbReference>
<dbReference type="WBParaSite" id="TMUE_3000013281.1">
    <property type="protein sequence ID" value="TMUE_3000013281.1"/>
    <property type="gene ID" value="WBGene00293393"/>
</dbReference>
<dbReference type="SUPFAM" id="SSF51011">
    <property type="entry name" value="Glycosyl hydrolase domain"/>
    <property type="match status" value="1"/>
</dbReference>
<dbReference type="InterPro" id="IPR013785">
    <property type="entry name" value="Aldolase_TIM"/>
</dbReference>
<feature type="signal peptide" evidence="6">
    <location>
        <begin position="1"/>
        <end position="18"/>
    </location>
</feature>
<evidence type="ECO:0000256" key="5">
    <source>
        <dbReference type="SAM" id="Phobius"/>
    </source>
</evidence>
<keyword evidence="3 4" id="KW-0326">Glycosidase</keyword>
<dbReference type="InterPro" id="IPR002241">
    <property type="entry name" value="Glyco_hydro_27"/>
</dbReference>
<keyword evidence="5" id="KW-0472">Membrane</keyword>
<dbReference type="InterPro" id="IPR000111">
    <property type="entry name" value="Glyco_hydro_27/36_CS"/>
</dbReference>
<evidence type="ECO:0000256" key="4">
    <source>
        <dbReference type="RuleBase" id="RU361168"/>
    </source>
</evidence>
<evidence type="ECO:0000256" key="6">
    <source>
        <dbReference type="SAM" id="SignalP"/>
    </source>
</evidence>
<keyword evidence="4" id="KW-1015">Disulfide bond</keyword>
<dbReference type="AlphaFoldDB" id="A0A5S6R0U9"/>
<reference evidence="8" key="1">
    <citation type="submission" date="2019-12" db="UniProtKB">
        <authorList>
            <consortium name="WormBaseParasite"/>
        </authorList>
    </citation>
    <scope>IDENTIFICATION</scope>
</reference>
<keyword evidence="5" id="KW-0812">Transmembrane</keyword>
<evidence type="ECO:0000256" key="1">
    <source>
        <dbReference type="ARBA" id="ARBA00009743"/>
    </source>
</evidence>
<evidence type="ECO:0000313" key="7">
    <source>
        <dbReference type="Proteomes" id="UP000046395"/>
    </source>
</evidence>
<protein>
    <recommendedName>
        <fullName evidence="4">Alpha-galactosidase</fullName>
        <ecNumber evidence="4">3.2.1.-</ecNumber>
    </recommendedName>
</protein>
<dbReference type="Gene3D" id="3.20.20.70">
    <property type="entry name" value="Aldolase class I"/>
    <property type="match status" value="1"/>
</dbReference>
<dbReference type="Pfam" id="PF16499">
    <property type="entry name" value="Melibiase_2"/>
    <property type="match status" value="1"/>
</dbReference>
<dbReference type="PRINTS" id="PR00740">
    <property type="entry name" value="GLHYDRLASE27"/>
</dbReference>
<dbReference type="PANTHER" id="PTHR11452">
    <property type="entry name" value="ALPHA-GALACTOSIDASE/ALPHA-N-ACETYLGALACTOSAMINIDASE"/>
    <property type="match status" value="1"/>
</dbReference>
<feature type="chain" id="PRO_5024450043" description="Alpha-galactosidase" evidence="6">
    <location>
        <begin position="19"/>
        <end position="461"/>
    </location>
</feature>
<keyword evidence="6" id="KW-0732">Signal</keyword>
<dbReference type="PANTHER" id="PTHR11452:SF83">
    <property type="entry name" value="ALPHA-GALACTOSIDASE"/>
    <property type="match status" value="1"/>
</dbReference>
<evidence type="ECO:0000256" key="2">
    <source>
        <dbReference type="ARBA" id="ARBA00022801"/>
    </source>
</evidence>
<evidence type="ECO:0000256" key="3">
    <source>
        <dbReference type="ARBA" id="ARBA00023295"/>
    </source>
</evidence>
<accession>A0A5S6R0U9</accession>
<comment type="subunit">
    <text evidence="4">Homodimer.</text>
</comment>
<keyword evidence="7" id="KW-1185">Reference proteome</keyword>
<dbReference type="Gene3D" id="2.60.40.1180">
    <property type="entry name" value="Golgi alpha-mannosidase II"/>
    <property type="match status" value="1"/>
</dbReference>
<dbReference type="SUPFAM" id="SSF51445">
    <property type="entry name" value="(Trans)glycosidases"/>
    <property type="match status" value="1"/>
</dbReference>
<dbReference type="Proteomes" id="UP000046395">
    <property type="component" value="Unassembled WGS sequence"/>
</dbReference>
<evidence type="ECO:0000313" key="8">
    <source>
        <dbReference type="WBParaSite" id="TMUE_3000013281.1"/>
    </source>
</evidence>
<dbReference type="GO" id="GO:0004557">
    <property type="term" value="F:alpha-galactosidase activity"/>
    <property type="evidence" value="ECO:0007669"/>
    <property type="project" value="TreeGrafter"/>
</dbReference>
<dbReference type="InterPro" id="IPR013780">
    <property type="entry name" value="Glyco_hydro_b"/>
</dbReference>
<comment type="similarity">
    <text evidence="1 4">Belongs to the glycosyl hydrolase 27 family.</text>
</comment>
<dbReference type="STRING" id="70415.A0A5S6R0U9"/>
<keyword evidence="5" id="KW-1133">Transmembrane helix</keyword>
<dbReference type="GO" id="GO:0016139">
    <property type="term" value="P:glycoside catabolic process"/>
    <property type="evidence" value="ECO:0007669"/>
    <property type="project" value="TreeGrafter"/>
</dbReference>
<name>A0A5S6R0U9_TRIMR</name>
<dbReference type="GO" id="GO:0009311">
    <property type="term" value="P:oligosaccharide metabolic process"/>
    <property type="evidence" value="ECO:0007669"/>
    <property type="project" value="TreeGrafter"/>
</dbReference>